<dbReference type="PROSITE" id="PS50056">
    <property type="entry name" value="TYR_PHOSPHATASE_2"/>
    <property type="match status" value="1"/>
</dbReference>
<dbReference type="InterPro" id="IPR016130">
    <property type="entry name" value="Tyr_Pase_AS"/>
</dbReference>
<dbReference type="Pfam" id="PF00782">
    <property type="entry name" value="DSPc"/>
    <property type="match status" value="1"/>
</dbReference>
<protein>
    <submittedName>
        <fullName evidence="2">Protein tyrosine phosphatase</fullName>
    </submittedName>
</protein>
<accession>A0A2W1LVX2</accession>
<comment type="caution">
    <text evidence="2">The sequence shown here is derived from an EMBL/GenBank/DDBJ whole genome shotgun (WGS) entry which is preliminary data.</text>
</comment>
<dbReference type="Gene3D" id="3.90.190.10">
    <property type="entry name" value="Protein tyrosine phosphatase superfamily"/>
    <property type="match status" value="1"/>
</dbReference>
<dbReference type="InterPro" id="IPR029021">
    <property type="entry name" value="Prot-tyrosine_phosphatase-like"/>
</dbReference>
<evidence type="ECO:0000259" key="1">
    <source>
        <dbReference type="PROSITE" id="PS50056"/>
    </source>
</evidence>
<dbReference type="RefSeq" id="WP_111146676.1">
    <property type="nucleotide sequence ID" value="NZ_QKRB01000043.1"/>
</dbReference>
<dbReference type="PROSITE" id="PS00383">
    <property type="entry name" value="TYR_PHOSPHATASE_1"/>
    <property type="match status" value="1"/>
</dbReference>
<name>A0A2W1LVX2_9BACL</name>
<reference evidence="2 3" key="1">
    <citation type="submission" date="2018-06" db="EMBL/GenBank/DDBJ databases">
        <title>Paenibacillus imtechensis sp. nov.</title>
        <authorList>
            <person name="Pinnaka A.K."/>
            <person name="Singh H."/>
            <person name="Kaur M."/>
        </authorList>
    </citation>
    <scope>NUCLEOTIDE SEQUENCE [LARGE SCALE GENOMIC DNA]</scope>
    <source>
        <strain evidence="2 3">SMB1</strain>
    </source>
</reference>
<feature type="domain" description="Tyrosine specific protein phosphatases" evidence="1">
    <location>
        <begin position="69"/>
        <end position="138"/>
    </location>
</feature>
<dbReference type="EMBL" id="QKRB01000043">
    <property type="protein sequence ID" value="PZD95931.1"/>
    <property type="molecule type" value="Genomic_DNA"/>
</dbReference>
<evidence type="ECO:0000313" key="3">
    <source>
        <dbReference type="Proteomes" id="UP000249522"/>
    </source>
</evidence>
<dbReference type="SUPFAM" id="SSF52799">
    <property type="entry name" value="(Phosphotyrosine protein) phosphatases II"/>
    <property type="match status" value="1"/>
</dbReference>
<organism evidence="2 3">
    <name type="scientific">Paenibacillus sambharensis</name>
    <dbReference type="NCBI Taxonomy" id="1803190"/>
    <lineage>
        <taxon>Bacteria</taxon>
        <taxon>Bacillati</taxon>
        <taxon>Bacillota</taxon>
        <taxon>Bacilli</taxon>
        <taxon>Bacillales</taxon>
        <taxon>Paenibacillaceae</taxon>
        <taxon>Paenibacillus</taxon>
    </lineage>
</organism>
<evidence type="ECO:0000313" key="2">
    <source>
        <dbReference type="EMBL" id="PZD95931.1"/>
    </source>
</evidence>
<gene>
    <name evidence="2" type="ORF">DNH61_10870</name>
</gene>
<keyword evidence="3" id="KW-1185">Reference proteome</keyword>
<dbReference type="InterPro" id="IPR000340">
    <property type="entry name" value="Dual-sp_phosphatase_cat-dom"/>
</dbReference>
<dbReference type="Proteomes" id="UP000249522">
    <property type="component" value="Unassembled WGS sequence"/>
</dbReference>
<dbReference type="AlphaFoldDB" id="A0A2W1LVX2"/>
<dbReference type="OrthoDB" id="2081133at2"/>
<sequence length="149" mass="16142">MSSERSYDSLVDNRIYMGGAKDVEDMVKREGVSVIVDLREEAAGCAYPSDDVKWIKAGLSDEAAEVQAEELKTAIDQVIDAYNRGEKVGFHCGGGKGRTGAVAVGTLLKLGLSRSLEEAEQQAKSRRPVLNVKPKQREALELLYPAQGS</sequence>
<proteinExistence type="predicted"/>
<dbReference type="InterPro" id="IPR000387">
    <property type="entry name" value="Tyr_Pase_dom"/>
</dbReference>